<keyword evidence="2" id="KW-1185">Reference proteome</keyword>
<accession>A0A8J4WDY1</accession>
<organism evidence="1 2">
    <name type="scientific">Paragonimus heterotremus</name>
    <dbReference type="NCBI Taxonomy" id="100268"/>
    <lineage>
        <taxon>Eukaryota</taxon>
        <taxon>Metazoa</taxon>
        <taxon>Spiralia</taxon>
        <taxon>Lophotrochozoa</taxon>
        <taxon>Platyhelminthes</taxon>
        <taxon>Trematoda</taxon>
        <taxon>Digenea</taxon>
        <taxon>Plagiorchiida</taxon>
        <taxon>Troglotremata</taxon>
        <taxon>Troglotrematidae</taxon>
        <taxon>Paragonimus</taxon>
    </lineage>
</organism>
<gene>
    <name evidence="1" type="ORF">PHET_10676</name>
</gene>
<comment type="caution">
    <text evidence="1">The sequence shown here is derived from an EMBL/GenBank/DDBJ whole genome shotgun (WGS) entry which is preliminary data.</text>
</comment>
<proteinExistence type="predicted"/>
<dbReference type="OrthoDB" id="6630773at2759"/>
<dbReference type="AlphaFoldDB" id="A0A8J4WDY1"/>
<evidence type="ECO:0000313" key="2">
    <source>
        <dbReference type="Proteomes" id="UP000748531"/>
    </source>
</evidence>
<name>A0A8J4WDY1_9TREM</name>
<dbReference type="Proteomes" id="UP000748531">
    <property type="component" value="Unassembled WGS sequence"/>
</dbReference>
<evidence type="ECO:0000313" key="1">
    <source>
        <dbReference type="EMBL" id="KAF5396233.1"/>
    </source>
</evidence>
<protein>
    <submittedName>
        <fullName evidence="1">Uncharacterized protein</fullName>
    </submittedName>
</protein>
<sequence>MSEPNGGIQSPTTVQLNMNWDKGLPERWEMWKLQLRDFRTLARLLSAKKGFQMAMFRHAIEEQAVRCINTFPYEADENPEDWENVKKL</sequence>
<dbReference type="EMBL" id="LUCH01008759">
    <property type="protein sequence ID" value="KAF5396233.1"/>
    <property type="molecule type" value="Genomic_DNA"/>
</dbReference>
<reference evidence="1" key="1">
    <citation type="submission" date="2019-05" db="EMBL/GenBank/DDBJ databases">
        <title>Annotation for the trematode Paragonimus heterotremus.</title>
        <authorList>
            <person name="Choi Y.-J."/>
        </authorList>
    </citation>
    <scope>NUCLEOTIDE SEQUENCE</scope>
    <source>
        <strain evidence="1">LC</strain>
    </source>
</reference>